<gene>
    <name evidence="3" type="ORF">HQ945_20900</name>
</gene>
<organism evidence="3 4">
    <name type="scientific">Phyllobacterium pellucidum</name>
    <dbReference type="NCBI Taxonomy" id="2740464"/>
    <lineage>
        <taxon>Bacteria</taxon>
        <taxon>Pseudomonadati</taxon>
        <taxon>Pseudomonadota</taxon>
        <taxon>Alphaproteobacteria</taxon>
        <taxon>Hyphomicrobiales</taxon>
        <taxon>Phyllobacteriaceae</taxon>
        <taxon>Phyllobacterium</taxon>
    </lineage>
</organism>
<dbReference type="Proteomes" id="UP000550508">
    <property type="component" value="Unassembled WGS sequence"/>
</dbReference>
<feature type="signal peptide" evidence="2">
    <location>
        <begin position="1"/>
        <end position="20"/>
    </location>
</feature>
<protein>
    <recommendedName>
        <fullName evidence="5">Autotransporter outer membrane beta-barrel domain-containing protein</fullName>
    </recommendedName>
</protein>
<feature type="chain" id="PRO_5032800888" description="Autotransporter outer membrane beta-barrel domain-containing protein" evidence="2">
    <location>
        <begin position="21"/>
        <end position="627"/>
    </location>
</feature>
<reference evidence="3 4" key="1">
    <citation type="submission" date="2020-05" db="EMBL/GenBank/DDBJ databases">
        <authorList>
            <person name="Kim M.K."/>
        </authorList>
    </citation>
    <scope>NUCLEOTIDE SEQUENCE [LARGE SCALE GENOMIC DNA]</scope>
    <source>
        <strain evidence="3 4">BT25</strain>
    </source>
</reference>
<evidence type="ECO:0000256" key="2">
    <source>
        <dbReference type="SAM" id="SignalP"/>
    </source>
</evidence>
<proteinExistence type="predicted"/>
<name>A0A849VUS6_9HYPH</name>
<keyword evidence="2" id="KW-0732">Signal</keyword>
<evidence type="ECO:0000256" key="1">
    <source>
        <dbReference type="SAM" id="MobiDB-lite"/>
    </source>
</evidence>
<comment type="caution">
    <text evidence="3">The sequence shown here is derived from an EMBL/GenBank/DDBJ whole genome shotgun (WGS) entry which is preliminary data.</text>
</comment>
<feature type="region of interest" description="Disordered" evidence="1">
    <location>
        <begin position="377"/>
        <end position="412"/>
    </location>
</feature>
<evidence type="ECO:0008006" key="5">
    <source>
        <dbReference type="Google" id="ProtNLM"/>
    </source>
</evidence>
<sequence length="627" mass="61800">MAIIVVPALVASFFPGVALADDECGQSNTSGAVPTVTCAPGTYSTGIVYSTSNAGMILTGDGLLVLTNPVRGVEINTNGVSGPISGPISMRLSGLFEAEGQVNIYGVSLLQSNPNATAFGDLTIDVTGEVDAQGQTDIRGIFLNNLTPSPANLSVIYRGPSIHVVGGDAAGIIARSAGGSGNVSIDASGGIIGNVPTNSQLLFGITAEADTTGSGSGSASVRYRMGAVGETSEIGLTGSRVFGINAVSHGDGSATVITDPGTSISLSGDENGNPHAAISLTARGGSAAGGQMVRGEIASTIDNTGSVAGDAGERSRNPIGIRATAYTDVPVTVIYTGAGITTDGGRGMGIVAQSGSGASTVQSSGPITTNGDRSFGILADSGSQPRPSLPLTSPGVSFPGDGPDDPASGIGGPVTVLSAAPITTHGSESHGIWANSATGAVDVSASNIVTTGEFGVGIKATGGSVTVSVPGAVTGGWQSSADGAGPNYQMPSSGVILGATSGTATLNNTGTIGALSDRAVAAADLYFQPGFPGNVNIVNNGTITGYVTLGSGNDTFQNLTPTSFDIRNFADTDGDGIRDTKAVAISDFGAGSDQFVNQAAGVVRLLPVTGAAITDATGYYVPTTRRG</sequence>
<evidence type="ECO:0000313" key="3">
    <source>
        <dbReference type="EMBL" id="NTS33721.1"/>
    </source>
</evidence>
<keyword evidence="4" id="KW-1185">Reference proteome</keyword>
<dbReference type="AlphaFoldDB" id="A0A849VUS6"/>
<evidence type="ECO:0000313" key="4">
    <source>
        <dbReference type="Proteomes" id="UP000550508"/>
    </source>
</evidence>
<dbReference type="RefSeq" id="WP_174208466.1">
    <property type="nucleotide sequence ID" value="NZ_JABUMX010000007.1"/>
</dbReference>
<accession>A0A849VUS6</accession>
<feature type="compositionally biased region" description="Polar residues" evidence="1">
    <location>
        <begin position="381"/>
        <end position="395"/>
    </location>
</feature>
<dbReference type="EMBL" id="JABUMX010000007">
    <property type="protein sequence ID" value="NTS33721.1"/>
    <property type="molecule type" value="Genomic_DNA"/>
</dbReference>